<feature type="transmembrane region" description="Helical" evidence="1">
    <location>
        <begin position="518"/>
        <end position="543"/>
    </location>
</feature>
<feature type="transmembrane region" description="Helical" evidence="1">
    <location>
        <begin position="378"/>
        <end position="399"/>
    </location>
</feature>
<evidence type="ECO:0000256" key="1">
    <source>
        <dbReference type="SAM" id="Phobius"/>
    </source>
</evidence>
<name>A0ABW4YMP5_9BACL</name>
<protein>
    <submittedName>
        <fullName evidence="2">Efflux RND transporter permease subunit</fullName>
    </submittedName>
</protein>
<dbReference type="PANTHER" id="PTHR32063:SF0">
    <property type="entry name" value="SWARMING MOTILITY PROTEIN SWRC"/>
    <property type="match status" value="1"/>
</dbReference>
<dbReference type="SUPFAM" id="SSF82866">
    <property type="entry name" value="Multidrug efflux transporter AcrB transmembrane domain"/>
    <property type="match status" value="2"/>
</dbReference>
<feature type="transmembrane region" description="Helical" evidence="1">
    <location>
        <begin position="458"/>
        <end position="481"/>
    </location>
</feature>
<feature type="transmembrane region" description="Helical" evidence="1">
    <location>
        <begin position="842"/>
        <end position="861"/>
    </location>
</feature>
<dbReference type="InterPro" id="IPR001036">
    <property type="entry name" value="Acrflvin-R"/>
</dbReference>
<feature type="transmembrane region" description="Helical" evidence="1">
    <location>
        <begin position="352"/>
        <end position="372"/>
    </location>
</feature>
<feature type="transmembrane region" description="Helical" evidence="1">
    <location>
        <begin position="940"/>
        <end position="959"/>
    </location>
</feature>
<feature type="transmembrane region" description="Helical" evidence="1">
    <location>
        <begin position="868"/>
        <end position="888"/>
    </location>
</feature>
<dbReference type="InterPro" id="IPR027463">
    <property type="entry name" value="AcrB_DN_DC_subdom"/>
</dbReference>
<feature type="transmembrane region" description="Helical" evidence="1">
    <location>
        <begin position="326"/>
        <end position="345"/>
    </location>
</feature>
<keyword evidence="1" id="KW-1133">Transmembrane helix</keyword>
<keyword evidence="1" id="KW-0812">Transmembrane</keyword>
<dbReference type="Gene3D" id="3.30.2090.10">
    <property type="entry name" value="Multidrug efflux transporter AcrB TolC docking domain, DN and DC subdomains"/>
    <property type="match status" value="2"/>
</dbReference>
<feature type="transmembrane region" description="Helical" evidence="1">
    <location>
        <begin position="426"/>
        <end position="446"/>
    </location>
</feature>
<sequence>MKSIIKFSLKNKFALWIMTVIIIFAGINATTNMKMELIPDITVPIVSVTTVYPGAAPEAVMEEVTKPLEQQLRNLKGVKTVMSTSFENASSVIVEYEYKTEMNRAEDMIKETLEKMTFPNGVDKPQISRMSINSFPIMALSLSDSEMTMPQLTEAAEQFVIPKMESIDGVASVQIAGQSVKEGELVFKQDVLEQMQLDEEMVKNIISASVVSVPLGIFEFGEEEKSLLIDGNITTEKDLKNLLIVPGVKLSDVADIKVSDNVKSISRTNGADSIGINIVKGTDANTVEVVNAVKDVINDLEKKYDTMTFVNSFDQAEPIEDSVTSMLEKAVIGAIAAIIIIMLFLRDIRSTVIAVVSIPLSILMAMLALKQLDISLNIMTLGAITVAIGRVIDDSIVVIENVYRRLKLKDEPLKGAELILSATREMIIPITSSTIVTIAVFLPIGFVSGMVGEVFMPFALTVVFALLASLIVAVTIVPMLAHMMFRNGLKETTKKDSKPSKLTSKYRNLLEWTLNHKLITFGIAVLLLIGSLGLFPLVGVSFLPEDEQKMMIVTYNPAPGETREQVEDLALQAEKILLERDQIEIVQYSVGSENPMNPTANKQALFNLSYNEKYKGFTEEKEKVVPLLDELGGKGEWKNQDFMSGGLGGSKVSLFVYGPDMKSLTSVVDELVDKLTGHADLKNVSSTLADTYDQYQIVADREKLSQVGLTAGQIAMELSPVRERPLVTTLENDGESVNIYLKTEERTYNKLADLENIKIQSPLGMEVAIKDVVKIVEGESPNTITRSNDRIYTEVSADITASNVGKVTGDIEKIIKDMNLPGNIEITQGGVTEQINETFSQLGLAMLAAIAIVYLVLVLTFGGGVTPFAILFSLPFIVIGAMVGLWISGETLSATALIGALMLIGIVVTNAIVLIDRVIRKEEEGLSVREALLEAGVTRLRPILMTAIATVGALIPLAISDGGSGGLISKGMAITVIGGLISSTLLTLVIVPIVYEFLNRKRAKATTSQKTKKA</sequence>
<dbReference type="Gene3D" id="3.30.70.1430">
    <property type="entry name" value="Multidrug efflux transporter AcrB pore domain"/>
    <property type="match status" value="2"/>
</dbReference>
<comment type="caution">
    <text evidence="2">The sequence shown here is derived from an EMBL/GenBank/DDBJ whole genome shotgun (WGS) entry which is preliminary data.</text>
</comment>
<reference evidence="3" key="1">
    <citation type="journal article" date="2019" name="Int. J. Syst. Evol. Microbiol.">
        <title>The Global Catalogue of Microorganisms (GCM) 10K type strain sequencing project: providing services to taxonomists for standard genome sequencing and annotation.</title>
        <authorList>
            <consortium name="The Broad Institute Genomics Platform"/>
            <consortium name="The Broad Institute Genome Sequencing Center for Infectious Disease"/>
            <person name="Wu L."/>
            <person name="Ma J."/>
        </authorList>
    </citation>
    <scope>NUCLEOTIDE SEQUENCE [LARGE SCALE GENOMIC DNA]</scope>
    <source>
        <strain evidence="3">GH52</strain>
    </source>
</reference>
<dbReference type="Gene3D" id="1.20.1640.10">
    <property type="entry name" value="Multidrug efflux transporter AcrB transmembrane domain"/>
    <property type="match status" value="2"/>
</dbReference>
<dbReference type="SUPFAM" id="SSF82714">
    <property type="entry name" value="Multidrug efflux transporter AcrB TolC docking domain, DN and DC subdomains"/>
    <property type="match status" value="2"/>
</dbReference>
<accession>A0ABW4YMP5</accession>
<dbReference type="RefSeq" id="WP_377773243.1">
    <property type="nucleotide sequence ID" value="NZ_JBHUHO010000032.1"/>
</dbReference>
<evidence type="ECO:0000313" key="2">
    <source>
        <dbReference type="EMBL" id="MFD2116744.1"/>
    </source>
</evidence>
<dbReference type="Gene3D" id="3.30.70.1440">
    <property type="entry name" value="Multidrug efflux transporter AcrB pore domain"/>
    <property type="match status" value="1"/>
</dbReference>
<dbReference type="EMBL" id="JBHUHO010000032">
    <property type="protein sequence ID" value="MFD2116744.1"/>
    <property type="molecule type" value="Genomic_DNA"/>
</dbReference>
<dbReference type="Gene3D" id="3.30.70.1320">
    <property type="entry name" value="Multidrug efflux transporter AcrB pore domain like"/>
    <property type="match status" value="1"/>
</dbReference>
<dbReference type="Pfam" id="PF00873">
    <property type="entry name" value="ACR_tran"/>
    <property type="match status" value="1"/>
</dbReference>
<dbReference type="PANTHER" id="PTHR32063">
    <property type="match status" value="1"/>
</dbReference>
<dbReference type="SUPFAM" id="SSF82693">
    <property type="entry name" value="Multidrug efflux transporter AcrB pore domain, PN1, PN2, PC1 and PC2 subdomains"/>
    <property type="match status" value="2"/>
</dbReference>
<organism evidence="2 3">
    <name type="scientific">Paenibacillus yanchengensis</name>
    <dbReference type="NCBI Taxonomy" id="2035833"/>
    <lineage>
        <taxon>Bacteria</taxon>
        <taxon>Bacillati</taxon>
        <taxon>Bacillota</taxon>
        <taxon>Bacilli</taxon>
        <taxon>Bacillales</taxon>
        <taxon>Paenibacillaceae</taxon>
        <taxon>Paenibacillus</taxon>
    </lineage>
</organism>
<dbReference type="Proteomes" id="UP001597362">
    <property type="component" value="Unassembled WGS sequence"/>
</dbReference>
<feature type="transmembrane region" description="Helical" evidence="1">
    <location>
        <begin position="894"/>
        <end position="919"/>
    </location>
</feature>
<dbReference type="PRINTS" id="PR00702">
    <property type="entry name" value="ACRIFLAVINRP"/>
</dbReference>
<keyword evidence="3" id="KW-1185">Reference proteome</keyword>
<proteinExistence type="predicted"/>
<evidence type="ECO:0000313" key="3">
    <source>
        <dbReference type="Proteomes" id="UP001597362"/>
    </source>
</evidence>
<gene>
    <name evidence="2" type="ORF">ACFSJH_13530</name>
</gene>
<keyword evidence="1" id="KW-0472">Membrane</keyword>
<feature type="transmembrane region" description="Helical" evidence="1">
    <location>
        <begin position="971"/>
        <end position="995"/>
    </location>
</feature>